<name>A0A1H9NUS2_9EURY</name>
<evidence type="ECO:0000313" key="2">
    <source>
        <dbReference type="EMBL" id="SER39349.1"/>
    </source>
</evidence>
<dbReference type="SUPFAM" id="SSF51182">
    <property type="entry name" value="RmlC-like cupins"/>
    <property type="match status" value="1"/>
</dbReference>
<proteinExistence type="predicted"/>
<dbReference type="InterPro" id="IPR014710">
    <property type="entry name" value="RmlC-like_jellyroll"/>
</dbReference>
<keyword evidence="3" id="KW-1185">Reference proteome</keyword>
<feature type="region of interest" description="Disordered" evidence="1">
    <location>
        <begin position="1"/>
        <end position="26"/>
    </location>
</feature>
<accession>A0A1H9NUS2</accession>
<evidence type="ECO:0000256" key="1">
    <source>
        <dbReference type="SAM" id="MobiDB-lite"/>
    </source>
</evidence>
<dbReference type="Gene3D" id="2.60.120.10">
    <property type="entry name" value="Jelly Rolls"/>
    <property type="match status" value="1"/>
</dbReference>
<protein>
    <submittedName>
        <fullName evidence="2">Predicted metal-dependent enzyme of the double-stranded beta helix superfamily</fullName>
    </submittedName>
</protein>
<dbReference type="InterPro" id="IPR011051">
    <property type="entry name" value="RmlC_Cupin_sf"/>
</dbReference>
<feature type="compositionally biased region" description="Polar residues" evidence="1">
    <location>
        <begin position="8"/>
        <end position="17"/>
    </location>
</feature>
<organism evidence="2 3">
    <name type="scientific">Natrinema salaciae</name>
    <dbReference type="NCBI Taxonomy" id="1186196"/>
    <lineage>
        <taxon>Archaea</taxon>
        <taxon>Methanobacteriati</taxon>
        <taxon>Methanobacteriota</taxon>
        <taxon>Stenosarchaea group</taxon>
        <taxon>Halobacteria</taxon>
        <taxon>Halobacteriales</taxon>
        <taxon>Natrialbaceae</taxon>
        <taxon>Natrinema</taxon>
    </lineage>
</organism>
<evidence type="ECO:0000313" key="3">
    <source>
        <dbReference type="Proteomes" id="UP000199114"/>
    </source>
</evidence>
<reference evidence="3" key="1">
    <citation type="submission" date="2016-10" db="EMBL/GenBank/DDBJ databases">
        <authorList>
            <person name="Varghese N."/>
            <person name="Submissions S."/>
        </authorList>
    </citation>
    <scope>NUCLEOTIDE SEQUENCE [LARGE SCALE GENOMIC DNA]</scope>
    <source>
        <strain evidence="3">DSM 25055</strain>
    </source>
</reference>
<dbReference type="AlphaFoldDB" id="A0A1H9NUS2"/>
<dbReference type="EMBL" id="FOFD01000005">
    <property type="protein sequence ID" value="SER39349.1"/>
    <property type="molecule type" value="Genomic_DNA"/>
</dbReference>
<dbReference type="Proteomes" id="UP000199114">
    <property type="component" value="Unassembled WGS sequence"/>
</dbReference>
<gene>
    <name evidence="2" type="ORF">SAMN04489841_3734</name>
</gene>
<sequence length="240" mass="26848">MPIDHKYQSTMASSNANPEPEFVSDSERLREFVDTVKATANEHESIPALLEALEEPFEALLAADGWLDQRYQQLPSEEMDDSGNMGDDIAQWLLYREGNKLSLFTLVLPPGASTPVHDHLAWGLVGIYGGTQREDFYRRVDGATDDGEAELERIRTEQMERGDYYELVPPNNDIHSVQTTSDEPSVSVHLLGADVGCIERHAFDAAEGTVELFHSGYTNVECEDVLDTPTPEHDHDHVHL</sequence>
<dbReference type="CDD" id="cd10548">
    <property type="entry name" value="cupin_CDO"/>
    <property type="match status" value="1"/>
</dbReference>
<dbReference type="STRING" id="1186196.SAMN04489841_3734"/>